<name>A0A1I6QU11_9FLAO</name>
<accession>A0A1I6QU11</accession>
<proteinExistence type="predicted"/>
<dbReference type="Gene3D" id="2.60.120.10">
    <property type="entry name" value="Jelly Rolls"/>
    <property type="match status" value="1"/>
</dbReference>
<dbReference type="Gene3D" id="1.10.10.10">
    <property type="entry name" value="Winged helix-like DNA-binding domain superfamily/Winged helix DNA-binding domain"/>
    <property type="match status" value="1"/>
</dbReference>
<dbReference type="AlphaFoldDB" id="A0A1I6QU11"/>
<dbReference type="OrthoDB" id="1092431at2"/>
<dbReference type="Pfam" id="PF00027">
    <property type="entry name" value="cNMP_binding"/>
    <property type="match status" value="1"/>
</dbReference>
<keyword evidence="2" id="KW-0808">Transferase</keyword>
<feature type="domain" description="Cyclic nucleotide-binding" evidence="1">
    <location>
        <begin position="23"/>
        <end position="114"/>
    </location>
</feature>
<dbReference type="InterPro" id="IPR014710">
    <property type="entry name" value="RmlC-like_jellyroll"/>
</dbReference>
<dbReference type="InterPro" id="IPR018490">
    <property type="entry name" value="cNMP-bd_dom_sf"/>
</dbReference>
<evidence type="ECO:0000313" key="2">
    <source>
        <dbReference type="EMBL" id="SFS55840.1"/>
    </source>
</evidence>
<dbReference type="InterPro" id="IPR000595">
    <property type="entry name" value="cNMP-bd_dom"/>
</dbReference>
<dbReference type="Proteomes" id="UP000183209">
    <property type="component" value="Unassembled WGS sequence"/>
</dbReference>
<dbReference type="InterPro" id="IPR036388">
    <property type="entry name" value="WH-like_DNA-bd_sf"/>
</dbReference>
<organism evidence="2 3">
    <name type="scientific">Zhouia amylolytica</name>
    <dbReference type="NCBI Taxonomy" id="376730"/>
    <lineage>
        <taxon>Bacteria</taxon>
        <taxon>Pseudomonadati</taxon>
        <taxon>Bacteroidota</taxon>
        <taxon>Flavobacteriia</taxon>
        <taxon>Flavobacteriales</taxon>
        <taxon>Flavobacteriaceae</taxon>
        <taxon>Zhouia</taxon>
    </lineage>
</organism>
<dbReference type="RefSeq" id="WP_074977172.1">
    <property type="nucleotide sequence ID" value="NZ_FPAG01000002.1"/>
</dbReference>
<evidence type="ECO:0000259" key="1">
    <source>
        <dbReference type="PROSITE" id="PS50042"/>
    </source>
</evidence>
<dbReference type="GO" id="GO:0016301">
    <property type="term" value="F:kinase activity"/>
    <property type="evidence" value="ECO:0007669"/>
    <property type="project" value="UniProtKB-KW"/>
</dbReference>
<dbReference type="CDD" id="cd00038">
    <property type="entry name" value="CAP_ED"/>
    <property type="match status" value="1"/>
</dbReference>
<protein>
    <submittedName>
        <fullName evidence="2">cAMP-binding domain of CRP or a regulatory subunit of cAMP-dependent protein kinases</fullName>
    </submittedName>
</protein>
<evidence type="ECO:0000313" key="3">
    <source>
        <dbReference type="Proteomes" id="UP000183209"/>
    </source>
</evidence>
<gene>
    <name evidence="2" type="ORF">SAMN04487906_0865</name>
</gene>
<dbReference type="PROSITE" id="PS50042">
    <property type="entry name" value="CNMP_BINDING_3"/>
    <property type="match status" value="1"/>
</dbReference>
<reference evidence="2 3" key="1">
    <citation type="submission" date="2016-10" db="EMBL/GenBank/DDBJ databases">
        <authorList>
            <person name="de Groot N.N."/>
        </authorList>
    </citation>
    <scope>NUCLEOTIDE SEQUENCE [LARGE SCALE GENOMIC DNA]</scope>
    <source>
        <strain evidence="2 3">CGMCC 1.6114</strain>
    </source>
</reference>
<dbReference type="SUPFAM" id="SSF51206">
    <property type="entry name" value="cAMP-binding domain-like"/>
    <property type="match status" value="1"/>
</dbReference>
<keyword evidence="2" id="KW-0418">Kinase</keyword>
<dbReference type="EMBL" id="FPAG01000002">
    <property type="protein sequence ID" value="SFS55840.1"/>
    <property type="molecule type" value="Genomic_DNA"/>
</dbReference>
<sequence length="196" mass="22836">MFENFKAYLVDKSGIESSKCEALSRTVKSLDFKKGSYLLRPGEICHHTFFVEKGLLRAYTVDEQGKEHIIQFASESWLMSDRSSAYFNEPADYFIEAIEDTTVILIDKELINALSKQSESFRRHNNKLLHNHIRHLQKRINMLLGASAESRYLDFVQMHYDLTLRVPQWMIASYLGITPESLSRVRKELAKKNFKP</sequence>